<comment type="subunit">
    <text evidence="5">Monomer.</text>
</comment>
<dbReference type="STRING" id="572478.Vdis_0258"/>
<dbReference type="GO" id="GO:0006635">
    <property type="term" value="P:fatty acid beta-oxidation"/>
    <property type="evidence" value="ECO:0007669"/>
    <property type="project" value="UniProtKB-UniPathway"/>
</dbReference>
<dbReference type="CDD" id="cd06558">
    <property type="entry name" value="crotonase-like"/>
    <property type="match status" value="1"/>
</dbReference>
<evidence type="ECO:0000256" key="7">
    <source>
        <dbReference type="ARBA" id="ARBA00023002"/>
    </source>
</evidence>
<dbReference type="Pfam" id="PF00725">
    <property type="entry name" value="3HCDH"/>
    <property type="match status" value="2"/>
</dbReference>
<dbReference type="FunFam" id="3.40.50.720:FF:000009">
    <property type="entry name" value="Fatty oxidation complex, alpha subunit"/>
    <property type="match status" value="1"/>
</dbReference>
<dbReference type="InterPro" id="IPR006108">
    <property type="entry name" value="3HC_DH_C"/>
</dbReference>
<dbReference type="EMBL" id="CP002100">
    <property type="protein sequence ID" value="ADN49667.1"/>
    <property type="molecule type" value="Genomic_DNA"/>
</dbReference>
<dbReference type="PANTHER" id="PTHR23309">
    <property type="entry name" value="3-HYDROXYACYL-COA DEHYROGENASE"/>
    <property type="match status" value="1"/>
</dbReference>
<evidence type="ECO:0000313" key="17">
    <source>
        <dbReference type="EMBL" id="ADN49667.1"/>
    </source>
</evidence>
<comment type="subcellular location">
    <subcellularLocation>
        <location evidence="1">Peroxisome</location>
    </subcellularLocation>
</comment>
<dbReference type="HOGENOM" id="CLU_010448_2_1_2"/>
<dbReference type="eggNOG" id="arCOG00249">
    <property type="taxonomic scope" value="Archaea"/>
</dbReference>
<dbReference type="Gene3D" id="1.10.1040.10">
    <property type="entry name" value="N-(1-d-carboxylethyl)-l-norvaline Dehydrogenase, domain 2"/>
    <property type="match status" value="2"/>
</dbReference>
<dbReference type="InterPro" id="IPR029045">
    <property type="entry name" value="ClpP/crotonase-like_dom_sf"/>
</dbReference>
<keyword evidence="9" id="KW-0443">Lipid metabolism</keyword>
<protein>
    <submittedName>
        <fullName evidence="17">3-hydroxyacyl-CoA dehydrogenase NAD-binding protein</fullName>
    </submittedName>
</protein>
<dbReference type="GO" id="GO:0070403">
    <property type="term" value="F:NAD+ binding"/>
    <property type="evidence" value="ECO:0007669"/>
    <property type="project" value="InterPro"/>
</dbReference>
<evidence type="ECO:0000256" key="13">
    <source>
        <dbReference type="ARBA" id="ARBA00023268"/>
    </source>
</evidence>
<dbReference type="Gene3D" id="3.40.50.720">
    <property type="entry name" value="NAD(P)-binding Rossmann-like Domain"/>
    <property type="match status" value="1"/>
</dbReference>
<dbReference type="InterPro" id="IPR036291">
    <property type="entry name" value="NAD(P)-bd_dom_sf"/>
</dbReference>
<sequence>MSTQIRRVAVIGAGTMGHGIAEVSALAGYEIVMVDVSQDLLNKALERIKWSLDKLAERGTISKEKVGEVMGRIKTSLSIAEAVKNADIMIEAVPENIDLKKQVFAEADANAPPHAILATNTSSLPITEIASATKRPERVVGIHFFNPPVLMPLVEVIKGAQTSDEVARRAYDFVKSLGKEPIMVNKDVPGFVVNRILVALNSVACLLVANNVYSIVEVDSAVKYRAGLPMGIFELQDFTGIDVGYLVGFAVAVRDPMLRVPCPLIEELYKKGWLGQKSGRGFYEYKGGPYERANIPREAGEKVDLVQIFAPAINMAAWLLRQGIASRDDIDKGVKLGLGWPKGVFEYADEFGIDKVVEALNQLYSKYGYELFKPDPLLTQMVQEGKLGQKSGRGFYEYGAVGVTEFKEIILRKEPPLAWIILNRPQRLNALTLTMLEEISRALDMLWDDKEVRVVIIRGAGDRAFSAGADVTSFQGPLHTYYFFIYNRKFQEAVNKIERFPKPVIAAIDGYALGGGLEIAMACDFRIATDRSELGQPEINLGIIPGAGGTQRLIRYVGLGRAKELIMFGDRIKADEAYRIGLVNRVVPREKFEDEVRSFAMRLAQGPPIALTYAKYAVNFGTQVPVDIGMLLEAALFSMAVNTKDAQEGVMAFAMRRRPEFKGE</sequence>
<dbReference type="PROSITE" id="PS00166">
    <property type="entry name" value="ENOYL_COA_HYDRATASE"/>
    <property type="match status" value="1"/>
</dbReference>
<evidence type="ECO:0000256" key="9">
    <source>
        <dbReference type="ARBA" id="ARBA00023098"/>
    </source>
</evidence>
<feature type="domain" description="3-hydroxyacyl-CoA dehydrogenase C-terminal" evidence="15">
    <location>
        <begin position="190"/>
        <end position="285"/>
    </location>
</feature>
<keyword evidence="12" id="KW-0456">Lyase</keyword>
<dbReference type="InterPro" id="IPR001753">
    <property type="entry name" value="Enoyl-CoA_hydra/iso"/>
</dbReference>
<dbReference type="Pfam" id="PF00378">
    <property type="entry name" value="ECH_1"/>
    <property type="match status" value="1"/>
</dbReference>
<dbReference type="RefSeq" id="WP_013335392.1">
    <property type="nucleotide sequence ID" value="NC_014537.1"/>
</dbReference>
<dbReference type="GO" id="GO:0004300">
    <property type="term" value="F:enoyl-CoA hydratase activity"/>
    <property type="evidence" value="ECO:0007669"/>
    <property type="project" value="UniProtKB-ARBA"/>
</dbReference>
<dbReference type="SUPFAM" id="SSF48179">
    <property type="entry name" value="6-phosphogluconate dehydrogenase C-terminal domain-like"/>
    <property type="match status" value="2"/>
</dbReference>
<dbReference type="PRINTS" id="PR00077">
    <property type="entry name" value="GPDHDRGNASE"/>
</dbReference>
<feature type="domain" description="3-hydroxyacyl-CoA dehydrogenase C-terminal" evidence="15">
    <location>
        <begin position="308"/>
        <end position="398"/>
    </location>
</feature>
<feature type="domain" description="3-hydroxyacyl-CoA dehydrogenase NAD binding" evidence="16">
    <location>
        <begin position="8"/>
        <end position="187"/>
    </location>
</feature>
<keyword evidence="18" id="KW-1185">Reference proteome</keyword>
<keyword evidence="11" id="KW-0413">Isomerase</keyword>
<comment type="similarity">
    <text evidence="4">In the N-terminal section; belongs to the enoyl-CoA hydratase/isomerase family.</text>
</comment>
<keyword evidence="8" id="KW-0520">NAD</keyword>
<dbReference type="GeneID" id="9751175"/>
<organism evidence="17 18">
    <name type="scientific">Vulcanisaeta distributa (strain DSM 14429 / JCM 11212 / NBRC 100878 / IC-017)</name>
    <dbReference type="NCBI Taxonomy" id="572478"/>
    <lineage>
        <taxon>Archaea</taxon>
        <taxon>Thermoproteota</taxon>
        <taxon>Thermoprotei</taxon>
        <taxon>Thermoproteales</taxon>
        <taxon>Thermoproteaceae</taxon>
        <taxon>Vulcanisaeta</taxon>
    </lineage>
</organism>
<dbReference type="PANTHER" id="PTHR23309:SF49">
    <property type="entry name" value="PEROXISOMAL BIFUNCTIONAL ENZYME"/>
    <property type="match status" value="1"/>
</dbReference>
<keyword evidence="13" id="KW-0511">Multifunctional enzyme</keyword>
<evidence type="ECO:0000259" key="16">
    <source>
        <dbReference type="Pfam" id="PF02737"/>
    </source>
</evidence>
<dbReference type="SUPFAM" id="SSF52096">
    <property type="entry name" value="ClpP/crotonase"/>
    <property type="match status" value="1"/>
</dbReference>
<evidence type="ECO:0000256" key="14">
    <source>
        <dbReference type="RuleBase" id="RU003707"/>
    </source>
</evidence>
<evidence type="ECO:0000313" key="18">
    <source>
        <dbReference type="Proteomes" id="UP000006681"/>
    </source>
</evidence>
<dbReference type="Gene3D" id="1.10.12.10">
    <property type="entry name" value="Lyase 2-enoyl-coa Hydratase, Chain A, domain 2"/>
    <property type="match status" value="1"/>
</dbReference>
<evidence type="ECO:0000256" key="10">
    <source>
        <dbReference type="ARBA" id="ARBA00023140"/>
    </source>
</evidence>
<evidence type="ECO:0000256" key="2">
    <source>
        <dbReference type="ARBA" id="ARBA00005005"/>
    </source>
</evidence>
<reference evidence="17 18" key="1">
    <citation type="journal article" date="2010" name="Stand. Genomic Sci.">
        <title>Complete genome sequence of Vulcanisaeta distributa type strain (IC-017).</title>
        <authorList>
            <person name="Mavromatis K."/>
            <person name="Sikorski J."/>
            <person name="Pabst E."/>
            <person name="Teshima H."/>
            <person name="Lapidus A."/>
            <person name="Lucas S."/>
            <person name="Nolan M."/>
            <person name="Glavina Del Rio T."/>
            <person name="Cheng J.F."/>
            <person name="Bruce D."/>
            <person name="Goodwin L."/>
            <person name="Pitluck S."/>
            <person name="Liolios K."/>
            <person name="Ivanova N."/>
            <person name="Mikhailova N."/>
            <person name="Pati A."/>
            <person name="Chen A."/>
            <person name="Palaniappan K."/>
            <person name="Land M."/>
            <person name="Hauser L."/>
            <person name="Chang Y.J."/>
            <person name="Jeffries C.D."/>
            <person name="Rohde M."/>
            <person name="Spring S."/>
            <person name="Goker M."/>
            <person name="Wirth R."/>
            <person name="Woyke T."/>
            <person name="Bristow J."/>
            <person name="Eisen J.A."/>
            <person name="Markowitz V."/>
            <person name="Hugenholtz P."/>
            <person name="Klenk H.P."/>
            <person name="Kyrpides N.C."/>
        </authorList>
    </citation>
    <scope>NUCLEOTIDE SEQUENCE [LARGE SCALE GENOMIC DNA]</scope>
    <source>
        <strain evidence="18">DSM 14429 / JCM 11212 / NBRC 100878 / IC-017</strain>
    </source>
</reference>
<evidence type="ECO:0000256" key="1">
    <source>
        <dbReference type="ARBA" id="ARBA00004275"/>
    </source>
</evidence>
<dbReference type="InterPro" id="IPR008927">
    <property type="entry name" value="6-PGluconate_DH-like_C_sf"/>
</dbReference>
<dbReference type="Gene3D" id="3.90.226.10">
    <property type="entry name" value="2-enoyl-CoA Hydratase, Chain A, domain 1"/>
    <property type="match status" value="1"/>
</dbReference>
<evidence type="ECO:0000259" key="15">
    <source>
        <dbReference type="Pfam" id="PF00725"/>
    </source>
</evidence>
<proteinExistence type="inferred from homology"/>
<dbReference type="GO" id="GO:0016853">
    <property type="term" value="F:isomerase activity"/>
    <property type="evidence" value="ECO:0007669"/>
    <property type="project" value="UniProtKB-KW"/>
</dbReference>
<keyword evidence="10" id="KW-0576">Peroxisome</keyword>
<reference evidence="18" key="2">
    <citation type="journal article" date="2010" name="Stand. Genomic Sci.">
        <title>Complete genome sequence of Vulcanisaeta distributa type strain (IC-017T).</title>
        <authorList>
            <person name="Mavromatis K."/>
            <person name="Sikorski J."/>
            <person name="Pabst E."/>
            <person name="Teshima H."/>
            <person name="Lapidus A."/>
            <person name="Lucas S."/>
            <person name="Nolan M."/>
            <person name="Glavina Del Rio T."/>
            <person name="Cheng J."/>
            <person name="Bruce D."/>
            <person name="Goodwin L."/>
            <person name="Pitluck S."/>
            <person name="Liolios K."/>
            <person name="Ivanova N."/>
            <person name="Mikhailova N."/>
            <person name="Pati A."/>
            <person name="Chen A."/>
            <person name="Palaniappan K."/>
            <person name="Land M."/>
            <person name="Hauser L."/>
            <person name="Chang Y."/>
            <person name="Jeffries C."/>
            <person name="Rohde M."/>
            <person name="Spring S."/>
            <person name="Goker M."/>
            <person name="Wirth R."/>
            <person name="Woyke T."/>
            <person name="Bristow J."/>
            <person name="Eisen J."/>
            <person name="Markowitz V."/>
            <person name="Hugenholtz P."/>
            <person name="Klenk H."/>
            <person name="Kyrpides N."/>
        </authorList>
    </citation>
    <scope>NUCLEOTIDE SEQUENCE [LARGE SCALE GENOMIC DNA]</scope>
    <source>
        <strain evidence="18">DSM 14429 / JCM 11212 / NBRC 100878 / IC-017</strain>
    </source>
</reference>
<dbReference type="InterPro" id="IPR014748">
    <property type="entry name" value="Enoyl-CoA_hydra_C"/>
</dbReference>
<keyword evidence="6" id="KW-0276">Fatty acid metabolism</keyword>
<dbReference type="AlphaFoldDB" id="E1QT75"/>
<evidence type="ECO:0000256" key="12">
    <source>
        <dbReference type="ARBA" id="ARBA00023239"/>
    </source>
</evidence>
<dbReference type="GO" id="GO:0006072">
    <property type="term" value="P:glycerol-3-phosphate metabolic process"/>
    <property type="evidence" value="ECO:0007669"/>
    <property type="project" value="InterPro"/>
</dbReference>
<gene>
    <name evidence="17" type="ordered locus">Vdis_0258</name>
</gene>
<dbReference type="InterPro" id="IPR006176">
    <property type="entry name" value="3-OHacyl-CoA_DH_NAD-bd"/>
</dbReference>
<dbReference type="InterPro" id="IPR006168">
    <property type="entry name" value="G3P_DH_NAD-dep"/>
</dbReference>
<dbReference type="UniPathway" id="UPA00659"/>
<evidence type="ECO:0000256" key="5">
    <source>
        <dbReference type="ARBA" id="ARBA00011245"/>
    </source>
</evidence>
<dbReference type="GO" id="GO:0003857">
    <property type="term" value="F:(3S)-3-hydroxyacyl-CoA dehydrogenase (NAD+) activity"/>
    <property type="evidence" value="ECO:0007669"/>
    <property type="project" value="TreeGrafter"/>
</dbReference>
<dbReference type="OrthoDB" id="39812at2157"/>
<evidence type="ECO:0000256" key="4">
    <source>
        <dbReference type="ARBA" id="ARBA00008750"/>
    </source>
</evidence>
<evidence type="ECO:0000256" key="11">
    <source>
        <dbReference type="ARBA" id="ARBA00023235"/>
    </source>
</evidence>
<comment type="pathway">
    <text evidence="2">Lipid metabolism; fatty acid beta-oxidation.</text>
</comment>
<keyword evidence="7" id="KW-0560">Oxidoreductase</keyword>
<dbReference type="SUPFAM" id="SSF51735">
    <property type="entry name" value="NAD(P)-binding Rossmann-fold domains"/>
    <property type="match status" value="1"/>
</dbReference>
<dbReference type="Pfam" id="PF02737">
    <property type="entry name" value="3HCDH_N"/>
    <property type="match status" value="1"/>
</dbReference>
<evidence type="ECO:0000256" key="6">
    <source>
        <dbReference type="ARBA" id="ARBA00022832"/>
    </source>
</evidence>
<dbReference type="InterPro" id="IPR013328">
    <property type="entry name" value="6PGD_dom2"/>
</dbReference>
<name>E1QT75_VULDI</name>
<comment type="similarity">
    <text evidence="3 14">Belongs to the enoyl-CoA hydratase/isomerase family.</text>
</comment>
<evidence type="ECO:0000256" key="3">
    <source>
        <dbReference type="ARBA" id="ARBA00005254"/>
    </source>
</evidence>
<evidence type="ECO:0000256" key="8">
    <source>
        <dbReference type="ARBA" id="ARBA00023027"/>
    </source>
</evidence>
<dbReference type="Proteomes" id="UP000006681">
    <property type="component" value="Chromosome"/>
</dbReference>
<dbReference type="KEGG" id="vdi:Vdis_0258"/>
<dbReference type="InterPro" id="IPR018376">
    <property type="entry name" value="Enoyl-CoA_hyd/isom_CS"/>
</dbReference>
<dbReference type="FunFam" id="3.90.226.10:FF:000009">
    <property type="entry name" value="Carnitinyl-CoA dehydratase"/>
    <property type="match status" value="1"/>
</dbReference>
<accession>E1QT75</accession>